<organism evidence="2 3">
    <name type="scientific">Pseudomonas flavocrustae</name>
    <dbReference type="NCBI Taxonomy" id="2991719"/>
    <lineage>
        <taxon>Bacteria</taxon>
        <taxon>Pseudomonadati</taxon>
        <taxon>Pseudomonadota</taxon>
        <taxon>Gammaproteobacteria</taxon>
        <taxon>Pseudomonadales</taxon>
        <taxon>Pseudomonadaceae</taxon>
        <taxon>Pseudomonas</taxon>
    </lineage>
</organism>
<keyword evidence="3" id="KW-1185">Reference proteome</keyword>
<feature type="transmembrane region" description="Helical" evidence="1">
    <location>
        <begin position="162"/>
        <end position="182"/>
    </location>
</feature>
<dbReference type="Proteomes" id="UP001157461">
    <property type="component" value="Unassembled WGS sequence"/>
</dbReference>
<keyword evidence="1" id="KW-0812">Transmembrane</keyword>
<feature type="transmembrane region" description="Helical" evidence="1">
    <location>
        <begin position="21"/>
        <end position="45"/>
    </location>
</feature>
<feature type="transmembrane region" description="Helical" evidence="1">
    <location>
        <begin position="57"/>
        <end position="76"/>
    </location>
</feature>
<name>A0ABT6IG49_9PSED</name>
<comment type="caution">
    <text evidence="2">The sequence shown here is derived from an EMBL/GenBank/DDBJ whole genome shotgun (WGS) entry which is preliminary data.</text>
</comment>
<evidence type="ECO:0000313" key="2">
    <source>
        <dbReference type="EMBL" id="MDH4763403.1"/>
    </source>
</evidence>
<evidence type="ECO:0000256" key="1">
    <source>
        <dbReference type="SAM" id="Phobius"/>
    </source>
</evidence>
<accession>A0ABT6IG49</accession>
<evidence type="ECO:0000313" key="3">
    <source>
        <dbReference type="Proteomes" id="UP001157461"/>
    </source>
</evidence>
<proteinExistence type="predicted"/>
<protein>
    <submittedName>
        <fullName evidence="2">Uncharacterized protein</fullName>
    </submittedName>
</protein>
<reference evidence="2 3" key="1">
    <citation type="submission" date="2022-10" db="EMBL/GenBank/DDBJ databases">
        <title>A novel Pseudomonas species, isolated from Passiflora incarnata leaves.</title>
        <authorList>
            <person name="Cueva-Yesquen L.G."/>
            <person name="Fantinatti-Garboggini F."/>
        </authorList>
    </citation>
    <scope>NUCLEOTIDE SEQUENCE [LARGE SCALE GENOMIC DNA]</scope>
    <source>
        <strain evidence="2 3">CBMAI 2609</strain>
    </source>
</reference>
<sequence length="314" mass="36512">MRNYIHHIKNYNERRKPRAFLLADTLIFRLIVVFMAAILAALGIYVLDRIYWKSDTYILLPFWVLLLELLFVPGFLQLELLRKLAKDSAFHPHAPTRSFRTAAKRERLRDEMLLCSEFGNTDIKSLINEIMEQWSWRRSVLRQVRLSRGVQTRALFRPPSSANSLTLLSIIVGAAVTFIVALTQETDHFQSLPQIIDLLKTMFYIALNYGLIPFAAFALLIPTIWNGLRNSGISILETIDDDYLSDKTLFAFINEAMEIHEAKIPRLRLRTAARVYWCIRILTEPMSRLSIVIRQARKSGRIGKLRRKQRQLVL</sequence>
<dbReference type="EMBL" id="JAPDIQ010000004">
    <property type="protein sequence ID" value="MDH4763403.1"/>
    <property type="molecule type" value="Genomic_DNA"/>
</dbReference>
<keyword evidence="1" id="KW-0472">Membrane</keyword>
<dbReference type="RefSeq" id="WP_280307931.1">
    <property type="nucleotide sequence ID" value="NZ_JAPDIQ010000004.1"/>
</dbReference>
<feature type="transmembrane region" description="Helical" evidence="1">
    <location>
        <begin position="202"/>
        <end position="225"/>
    </location>
</feature>
<keyword evidence="1" id="KW-1133">Transmembrane helix</keyword>
<gene>
    <name evidence="2" type="ORF">OMP44_10890</name>
</gene>